<dbReference type="SUPFAM" id="SSF109755">
    <property type="entry name" value="PhoU-like"/>
    <property type="match status" value="1"/>
</dbReference>
<dbReference type="OrthoDB" id="9814256at2"/>
<feature type="domain" description="PhoU" evidence="8">
    <location>
        <begin position="120"/>
        <end position="205"/>
    </location>
</feature>
<keyword evidence="6 7" id="KW-0592">Phosphate transport</keyword>
<sequence length="230" mass="26201">MRTTFEEQLNNLHLRFSEMGMMASEAIMKSVKAYVQHDKALANEVIKNDHIINKREMDLEKESFEMIALQQPVTSDLRMIVTVLKASSDLERMGDHAVSIAQETIRVKGETRIPEIEKLIAEMGDMTTSIVEDALEAYLKRDSKMAEEVANRDVKVHYISAKINEMCIENMQKSTENVLSGTSYMLVASYLERAGDYATNICEWVVYLNTGHVVELNQKHVADSDYDENN</sequence>
<dbReference type="AlphaFoldDB" id="A0A0R2LE21"/>
<dbReference type="EMBL" id="JQCF01000008">
    <property type="protein sequence ID" value="KRN99649.1"/>
    <property type="molecule type" value="Genomic_DNA"/>
</dbReference>
<dbReference type="InterPro" id="IPR038078">
    <property type="entry name" value="PhoU-like_sf"/>
</dbReference>
<organism evidence="9 10">
    <name type="scientific">Companilactobacillus kimchiensis</name>
    <dbReference type="NCBI Taxonomy" id="993692"/>
    <lineage>
        <taxon>Bacteria</taxon>
        <taxon>Bacillati</taxon>
        <taxon>Bacillota</taxon>
        <taxon>Bacilli</taxon>
        <taxon>Lactobacillales</taxon>
        <taxon>Lactobacillaceae</taxon>
        <taxon>Companilactobacillus</taxon>
    </lineage>
</organism>
<comment type="subunit">
    <text evidence="3 7">Homodimer.</text>
</comment>
<dbReference type="GO" id="GO:0030643">
    <property type="term" value="P:intracellular phosphate ion homeostasis"/>
    <property type="evidence" value="ECO:0007669"/>
    <property type="project" value="InterPro"/>
</dbReference>
<evidence type="ECO:0000256" key="6">
    <source>
        <dbReference type="ARBA" id="ARBA00022592"/>
    </source>
</evidence>
<gene>
    <name evidence="9" type="ORF">IV57_GL002463</name>
</gene>
<dbReference type="FunFam" id="1.20.58.220:FF:000004">
    <property type="entry name" value="Phosphate-specific transport system accessory protein PhoU"/>
    <property type="match status" value="1"/>
</dbReference>
<dbReference type="NCBIfam" id="TIGR02135">
    <property type="entry name" value="phoU_full"/>
    <property type="match status" value="1"/>
</dbReference>
<dbReference type="GO" id="GO:0045936">
    <property type="term" value="P:negative regulation of phosphate metabolic process"/>
    <property type="evidence" value="ECO:0007669"/>
    <property type="project" value="InterPro"/>
</dbReference>
<dbReference type="PANTHER" id="PTHR42930:SF3">
    <property type="entry name" value="PHOSPHATE-SPECIFIC TRANSPORT SYSTEM ACCESSORY PROTEIN PHOU"/>
    <property type="match status" value="1"/>
</dbReference>
<dbReference type="Pfam" id="PF01895">
    <property type="entry name" value="PhoU"/>
    <property type="match status" value="2"/>
</dbReference>
<dbReference type="STRING" id="993692.IV57_GL002463"/>
<protein>
    <recommendedName>
        <fullName evidence="7">Phosphate-specific transport system accessory protein PhoU</fullName>
    </recommendedName>
</protein>
<comment type="similarity">
    <text evidence="2 7">Belongs to the PhoU family.</text>
</comment>
<keyword evidence="10" id="KW-1185">Reference proteome</keyword>
<evidence type="ECO:0000256" key="7">
    <source>
        <dbReference type="PIRNR" id="PIRNR003107"/>
    </source>
</evidence>
<comment type="caution">
    <text evidence="9">The sequence shown here is derived from an EMBL/GenBank/DDBJ whole genome shotgun (WGS) entry which is preliminary data.</text>
</comment>
<dbReference type="InterPro" id="IPR026022">
    <property type="entry name" value="PhoU_dom"/>
</dbReference>
<accession>A0A0R2LE21</accession>
<dbReference type="RefSeq" id="WP_057880569.1">
    <property type="nucleotide sequence ID" value="NZ_JQCF01000008.1"/>
</dbReference>
<evidence type="ECO:0000313" key="10">
    <source>
        <dbReference type="Proteomes" id="UP000051006"/>
    </source>
</evidence>
<evidence type="ECO:0000256" key="5">
    <source>
        <dbReference type="ARBA" id="ARBA00022490"/>
    </source>
</evidence>
<dbReference type="PATRIC" id="fig|993692.3.peg.2510"/>
<evidence type="ECO:0000259" key="8">
    <source>
        <dbReference type="Pfam" id="PF01895"/>
    </source>
</evidence>
<reference evidence="9 10" key="1">
    <citation type="journal article" date="2015" name="Genome Announc.">
        <title>Expanding the biotechnology potential of lactobacilli through comparative genomics of 213 strains and associated genera.</title>
        <authorList>
            <person name="Sun Z."/>
            <person name="Harris H.M."/>
            <person name="McCann A."/>
            <person name="Guo C."/>
            <person name="Argimon S."/>
            <person name="Zhang W."/>
            <person name="Yang X."/>
            <person name="Jeffery I.B."/>
            <person name="Cooney J.C."/>
            <person name="Kagawa T.F."/>
            <person name="Liu W."/>
            <person name="Song Y."/>
            <person name="Salvetti E."/>
            <person name="Wrobel A."/>
            <person name="Rasinkangas P."/>
            <person name="Parkhill J."/>
            <person name="Rea M.C."/>
            <person name="O'Sullivan O."/>
            <person name="Ritari J."/>
            <person name="Douillard F.P."/>
            <person name="Paul Ross R."/>
            <person name="Yang R."/>
            <person name="Briner A.E."/>
            <person name="Felis G.E."/>
            <person name="de Vos W.M."/>
            <person name="Barrangou R."/>
            <person name="Klaenhammer T.R."/>
            <person name="Caufield P.W."/>
            <person name="Cui Y."/>
            <person name="Zhang H."/>
            <person name="O'Toole P.W."/>
        </authorList>
    </citation>
    <scope>NUCLEOTIDE SEQUENCE [LARGE SCALE GENOMIC DNA]</scope>
    <source>
        <strain evidence="9 10">DSM 24716</strain>
    </source>
</reference>
<dbReference type="Gene3D" id="1.20.58.220">
    <property type="entry name" value="Phosphate transport system protein phou homolog 2, domain 2"/>
    <property type="match status" value="1"/>
</dbReference>
<name>A0A0R2LE21_9LACO</name>
<keyword evidence="4 7" id="KW-0813">Transport</keyword>
<evidence type="ECO:0000313" key="9">
    <source>
        <dbReference type="EMBL" id="KRN99649.1"/>
    </source>
</evidence>
<comment type="function">
    <text evidence="7">Plays a role in the regulation of phosphate uptake.</text>
</comment>
<dbReference type="Proteomes" id="UP000051006">
    <property type="component" value="Unassembled WGS sequence"/>
</dbReference>
<evidence type="ECO:0000256" key="1">
    <source>
        <dbReference type="ARBA" id="ARBA00004496"/>
    </source>
</evidence>
<dbReference type="InterPro" id="IPR028366">
    <property type="entry name" value="PhoU"/>
</dbReference>
<dbReference type="GO" id="GO:0005737">
    <property type="term" value="C:cytoplasm"/>
    <property type="evidence" value="ECO:0007669"/>
    <property type="project" value="UniProtKB-SubCell"/>
</dbReference>
<keyword evidence="5 7" id="KW-0963">Cytoplasm</keyword>
<feature type="domain" description="PhoU" evidence="8">
    <location>
        <begin position="17"/>
        <end position="103"/>
    </location>
</feature>
<proteinExistence type="inferred from homology"/>
<dbReference type="PANTHER" id="PTHR42930">
    <property type="entry name" value="PHOSPHATE-SPECIFIC TRANSPORT SYSTEM ACCESSORY PROTEIN PHOU"/>
    <property type="match status" value="1"/>
</dbReference>
<comment type="subcellular location">
    <subcellularLocation>
        <location evidence="1 7">Cytoplasm</location>
    </subcellularLocation>
</comment>
<evidence type="ECO:0000256" key="2">
    <source>
        <dbReference type="ARBA" id="ARBA00008107"/>
    </source>
</evidence>
<dbReference type="GO" id="GO:0006817">
    <property type="term" value="P:phosphate ion transport"/>
    <property type="evidence" value="ECO:0007669"/>
    <property type="project" value="UniProtKB-KW"/>
</dbReference>
<dbReference type="PIRSF" id="PIRSF003107">
    <property type="entry name" value="PhoU"/>
    <property type="match status" value="1"/>
</dbReference>
<evidence type="ECO:0000256" key="3">
    <source>
        <dbReference type="ARBA" id="ARBA00011738"/>
    </source>
</evidence>
<evidence type="ECO:0000256" key="4">
    <source>
        <dbReference type="ARBA" id="ARBA00022448"/>
    </source>
</evidence>